<dbReference type="InterPro" id="IPR039498">
    <property type="entry name" value="NTP_transf_5"/>
</dbReference>
<proteinExistence type="predicted"/>
<evidence type="ECO:0000313" key="1">
    <source>
        <dbReference type="EMBL" id="TDD15100.1"/>
    </source>
</evidence>
<evidence type="ECO:0000313" key="2">
    <source>
        <dbReference type="Proteomes" id="UP000294543"/>
    </source>
</evidence>
<organism evidence="1 2">
    <name type="scientific">Nonomuraea diastatica</name>
    <dbReference type="NCBI Taxonomy" id="1848329"/>
    <lineage>
        <taxon>Bacteria</taxon>
        <taxon>Bacillati</taxon>
        <taxon>Actinomycetota</taxon>
        <taxon>Actinomycetes</taxon>
        <taxon>Streptosporangiales</taxon>
        <taxon>Streptosporangiaceae</taxon>
        <taxon>Nonomuraea</taxon>
    </lineage>
</organism>
<comment type="caution">
    <text evidence="1">The sequence shown here is derived from an EMBL/GenBank/DDBJ whole genome shotgun (WGS) entry which is preliminary data.</text>
</comment>
<dbReference type="Proteomes" id="UP000294543">
    <property type="component" value="Unassembled WGS sequence"/>
</dbReference>
<dbReference type="RefSeq" id="WP_132515356.1">
    <property type="nucleotide sequence ID" value="NZ_SMKP01000132.1"/>
</dbReference>
<dbReference type="EMBL" id="SMKP01000132">
    <property type="protein sequence ID" value="TDD15100.1"/>
    <property type="molecule type" value="Genomic_DNA"/>
</dbReference>
<dbReference type="OrthoDB" id="3398872at2"/>
<name>A0A4R4WMQ8_9ACTN</name>
<accession>A0A4R4WMQ8</accession>
<keyword evidence="2" id="KW-1185">Reference proteome</keyword>
<dbReference type="Pfam" id="PF14907">
    <property type="entry name" value="NTP_transf_5"/>
    <property type="match status" value="1"/>
</dbReference>
<reference evidence="1 2" key="1">
    <citation type="submission" date="2019-03" db="EMBL/GenBank/DDBJ databases">
        <title>Draft genome sequences of novel Actinobacteria.</title>
        <authorList>
            <person name="Sahin N."/>
            <person name="Ay H."/>
            <person name="Saygin H."/>
        </authorList>
    </citation>
    <scope>NUCLEOTIDE SEQUENCE [LARGE SCALE GENOMIC DNA]</scope>
    <source>
        <strain evidence="1 2">KC712</strain>
    </source>
</reference>
<evidence type="ECO:0008006" key="3">
    <source>
        <dbReference type="Google" id="ProtNLM"/>
    </source>
</evidence>
<protein>
    <recommendedName>
        <fullName evidence="3">Nucleotidyltransferase family protein</fullName>
    </recommendedName>
</protein>
<gene>
    <name evidence="1" type="ORF">E1294_35510</name>
</gene>
<dbReference type="AlphaFoldDB" id="A0A4R4WMQ8"/>
<sequence>MRKHSMHAARAAVRSAGVYGDSIADGALSRLSALPISILSDALIDEKVSSLVLERLNGGRAGLVSGLYGQARFAEARARIEAVKRHKDEVLQMIDQQAGELGISVWAIKGLAAESAYPERMVRDLGDLDLMVATVDDAIRLTARLRTAGYDFDNLEWPWVKKSLESGVIYGQFNLNDGALENRPTIDLHFGGYSVRHCGLHPLDTGEQEPGLSYYDIQQNLPLIVANAAGDHDITTKDLNDLALALQNPSVDWDRLLRQLEAIKLLEFFKHMAEQLDATPLRRLYRDSALPPRLKKVRAETPAPRVSLMRHRRWAATVRHAYALGARHSYARAMVTTLSAARYYWGHRMVKVRSRAVRPGPRLPRLVNWTCVRLIPAAMVKQLRNGDDGAVAGPSFLPVRGIQRSLSAELTAIRSPVGDIIRTCLGDFVPAVYHVDDPWQRLSEGTK</sequence>